<comment type="caution">
    <text evidence="6">The sequence shown here is derived from an EMBL/GenBank/DDBJ whole genome shotgun (WGS) entry which is preliminary data.</text>
</comment>
<dbReference type="InterPro" id="IPR036388">
    <property type="entry name" value="WH-like_DNA-bd_sf"/>
</dbReference>
<dbReference type="RefSeq" id="WP_135433448.1">
    <property type="nucleotide sequence ID" value="NZ_RPEM01000015.1"/>
</dbReference>
<proteinExistence type="inferred from homology"/>
<evidence type="ECO:0000256" key="2">
    <source>
        <dbReference type="ARBA" id="ARBA00023015"/>
    </source>
</evidence>
<dbReference type="InterPro" id="IPR007324">
    <property type="entry name" value="Sugar-bd_dom_put"/>
</dbReference>
<evidence type="ECO:0000313" key="6">
    <source>
        <dbReference type="EMBL" id="TGD41759.1"/>
    </source>
</evidence>
<evidence type="ECO:0000256" key="4">
    <source>
        <dbReference type="ARBA" id="ARBA00023163"/>
    </source>
</evidence>
<dbReference type="PANTHER" id="PTHR34294">
    <property type="entry name" value="TRANSCRIPTIONAL REGULATOR-RELATED"/>
    <property type="match status" value="1"/>
</dbReference>
<dbReference type="Proteomes" id="UP000297741">
    <property type="component" value="Unassembled WGS sequence"/>
</dbReference>
<dbReference type="PANTHER" id="PTHR34294:SF1">
    <property type="entry name" value="TRANSCRIPTIONAL REGULATOR LSRR"/>
    <property type="match status" value="1"/>
</dbReference>
<evidence type="ECO:0000256" key="3">
    <source>
        <dbReference type="ARBA" id="ARBA00023125"/>
    </source>
</evidence>
<keyword evidence="7" id="KW-1185">Reference proteome</keyword>
<evidence type="ECO:0000259" key="5">
    <source>
        <dbReference type="Pfam" id="PF04198"/>
    </source>
</evidence>
<dbReference type="Pfam" id="PF04198">
    <property type="entry name" value="Sugar-bind"/>
    <property type="match status" value="1"/>
</dbReference>
<dbReference type="Gene3D" id="1.10.10.10">
    <property type="entry name" value="Winged helix-like DNA-binding domain superfamily/Winged helix DNA-binding domain"/>
    <property type="match status" value="1"/>
</dbReference>
<evidence type="ECO:0000256" key="1">
    <source>
        <dbReference type="ARBA" id="ARBA00010466"/>
    </source>
</evidence>
<organism evidence="6 7">
    <name type="scientific">Pseudotabrizicola sediminis</name>
    <dbReference type="NCBI Taxonomy" id="2486418"/>
    <lineage>
        <taxon>Bacteria</taxon>
        <taxon>Pseudomonadati</taxon>
        <taxon>Pseudomonadota</taxon>
        <taxon>Alphaproteobacteria</taxon>
        <taxon>Rhodobacterales</taxon>
        <taxon>Paracoccaceae</taxon>
        <taxon>Pseudotabrizicola</taxon>
    </lineage>
</organism>
<dbReference type="EMBL" id="RPEM01000015">
    <property type="protein sequence ID" value="TGD41759.1"/>
    <property type="molecule type" value="Genomic_DNA"/>
</dbReference>
<keyword evidence="3" id="KW-0238">DNA-binding</keyword>
<comment type="similarity">
    <text evidence="1">Belongs to the SorC transcriptional regulatory family.</text>
</comment>
<sequence length="325" mass="34969">MFAPNPNTDDLARVAWLYHVGQMSQEDVSQALGISRFKVLRMLAEARDRGIVRVSVQHEISETLTLADRLKQVWGMTEVMVAPMPAGLPPGAETSDFARRAVGILAAGFLKRIGRGGQAVTIGMGWGWTLAAMARAVADLHNPNLRFVSLMGSMTQTSDSSPFDVCTNLAALTGGSAMFLPAPFMADDEDACRLILSQRLVRETLAVAQQADYAIVSVGECQPGALLFSSSVLTAEDRSELQMAGAVADTTGRFFRADGTLADTRLNHRAPAIAYDDLRRCDVVLLCAGTEKLVATRAVLRAGFVRRLIIDQKLAESLISSEGAQ</sequence>
<keyword evidence="2" id="KW-0805">Transcription regulation</keyword>
<dbReference type="InterPro" id="IPR051054">
    <property type="entry name" value="SorC_transcr_regulators"/>
</dbReference>
<feature type="domain" description="Sugar-binding" evidence="5">
    <location>
        <begin position="59"/>
        <end position="319"/>
    </location>
</feature>
<dbReference type="Gene3D" id="3.40.50.1360">
    <property type="match status" value="1"/>
</dbReference>
<gene>
    <name evidence="6" type="ORF">EEB11_17200</name>
</gene>
<evidence type="ECO:0000313" key="7">
    <source>
        <dbReference type="Proteomes" id="UP000297741"/>
    </source>
</evidence>
<keyword evidence="4" id="KW-0804">Transcription</keyword>
<reference evidence="6 7" key="1">
    <citation type="submission" date="2018-11" db="EMBL/GenBank/DDBJ databases">
        <title>Tabrizicola sp. isolated from sediment of alpine lake.</title>
        <authorList>
            <person name="Liu Z."/>
        </authorList>
    </citation>
    <scope>NUCLEOTIDE SEQUENCE [LARGE SCALE GENOMIC DNA]</scope>
    <source>
        <strain evidence="6 7">DRYC-M-16</strain>
    </source>
</reference>
<dbReference type="SUPFAM" id="SSF100950">
    <property type="entry name" value="NagB/RpiA/CoA transferase-like"/>
    <property type="match status" value="1"/>
</dbReference>
<name>A0ABY2KIP5_9RHOB</name>
<accession>A0ABY2KIP5</accession>
<protein>
    <submittedName>
        <fullName evidence="6">Transcriptional regulator</fullName>
    </submittedName>
</protein>
<dbReference type="InterPro" id="IPR037171">
    <property type="entry name" value="NagB/RpiA_transferase-like"/>
</dbReference>